<feature type="transmembrane region" description="Helical" evidence="10">
    <location>
        <begin position="191"/>
        <end position="215"/>
    </location>
</feature>
<sequence>MATSLAQPPKRLSLLKLAGPTIVGNLLLSLVHLAAIKIVSALGAEAVTAVIAADRIYMAVQLVIIAITAGTTTMVAYAWGAQTPEEADRAVKLSATLCAAVSLLLCVAIQWLATPLVAIFGLSGDTLQEAATYLKVLIYFNVFFSFLAVISAGLRAAGDAMTPVLIAAVGNVINVALAYALVYGYMGMPSLGILGAAIATGISYMLVAIIFMLLWKRQHLLLKPLPQAFWSVERVRRLVRIAVPAGIEQGIQNFSIISFMWVVSLFGTEAFTAYGIGVNILSASIVIGVGFAIATATMAGQNLGAGQPEEAEKAAWRNLRIAFVIMAAIGLTIGLNARTIGSFFISDSQVLDYLTALTIMVAIVQPLMAIEFTLGGALRGAGDTKAPAKISFSGFLFGRVLLTGIFFALGLNVYWVYAALIADYVIKCSLYIRTFRRGKWKTAMSAPPKPTTNITATTE</sequence>
<dbReference type="GO" id="GO:0015297">
    <property type="term" value="F:antiporter activity"/>
    <property type="evidence" value="ECO:0007669"/>
    <property type="project" value="UniProtKB-KW"/>
</dbReference>
<feature type="transmembrane region" description="Helical" evidence="10">
    <location>
        <begin position="164"/>
        <end position="185"/>
    </location>
</feature>
<keyword evidence="6 10" id="KW-1133">Transmembrane helix</keyword>
<evidence type="ECO:0000256" key="3">
    <source>
        <dbReference type="ARBA" id="ARBA00022449"/>
    </source>
</evidence>
<feature type="transmembrane region" description="Helical" evidence="10">
    <location>
        <begin position="390"/>
        <end position="408"/>
    </location>
</feature>
<gene>
    <name evidence="11" type="ORF">GCM10011403_06370</name>
</gene>
<dbReference type="PANTHER" id="PTHR43298:SF2">
    <property type="entry name" value="FMN_FAD EXPORTER YEEO-RELATED"/>
    <property type="match status" value="1"/>
</dbReference>
<dbReference type="OrthoDB" id="9806302at2"/>
<dbReference type="PIRSF" id="PIRSF006603">
    <property type="entry name" value="DinF"/>
    <property type="match status" value="1"/>
</dbReference>
<accession>A0A917LQP9</accession>
<dbReference type="GO" id="GO:0006811">
    <property type="term" value="P:monoatomic ion transport"/>
    <property type="evidence" value="ECO:0007669"/>
    <property type="project" value="UniProtKB-KW"/>
</dbReference>
<evidence type="ECO:0000256" key="9">
    <source>
        <dbReference type="ARBA" id="ARBA00031636"/>
    </source>
</evidence>
<feature type="transmembrane region" description="Helical" evidence="10">
    <location>
        <begin position="414"/>
        <end position="432"/>
    </location>
</feature>
<keyword evidence="12" id="KW-1185">Reference proteome</keyword>
<evidence type="ECO:0000256" key="5">
    <source>
        <dbReference type="ARBA" id="ARBA00022692"/>
    </source>
</evidence>
<dbReference type="InterPro" id="IPR048279">
    <property type="entry name" value="MdtK-like"/>
</dbReference>
<keyword evidence="3" id="KW-0050">Antiport</keyword>
<feature type="transmembrane region" description="Helical" evidence="10">
    <location>
        <begin position="321"/>
        <end position="341"/>
    </location>
</feature>
<feature type="transmembrane region" description="Helical" evidence="10">
    <location>
        <begin position="353"/>
        <end position="378"/>
    </location>
</feature>
<feature type="transmembrane region" description="Helical" evidence="10">
    <location>
        <begin position="91"/>
        <end position="113"/>
    </location>
</feature>
<protein>
    <recommendedName>
        <fullName evidence="9">Multidrug-efflux transporter</fullName>
    </recommendedName>
</protein>
<keyword evidence="4" id="KW-1003">Cell membrane</keyword>
<dbReference type="EMBL" id="BMIY01000003">
    <property type="protein sequence ID" value="GGG51933.1"/>
    <property type="molecule type" value="Genomic_DNA"/>
</dbReference>
<dbReference type="Proteomes" id="UP000627715">
    <property type="component" value="Unassembled WGS sequence"/>
</dbReference>
<evidence type="ECO:0000256" key="1">
    <source>
        <dbReference type="ARBA" id="ARBA00004429"/>
    </source>
</evidence>
<dbReference type="Pfam" id="PF01554">
    <property type="entry name" value="MatE"/>
    <property type="match status" value="2"/>
</dbReference>
<evidence type="ECO:0000256" key="4">
    <source>
        <dbReference type="ARBA" id="ARBA00022475"/>
    </source>
</evidence>
<keyword evidence="8 10" id="KW-0472">Membrane</keyword>
<dbReference type="AlphaFoldDB" id="A0A917LQP9"/>
<evidence type="ECO:0000256" key="10">
    <source>
        <dbReference type="SAM" id="Phobius"/>
    </source>
</evidence>
<dbReference type="NCBIfam" id="TIGR00797">
    <property type="entry name" value="matE"/>
    <property type="match status" value="1"/>
</dbReference>
<dbReference type="RefSeq" id="WP_068809768.1">
    <property type="nucleotide sequence ID" value="NZ_BMIY01000003.1"/>
</dbReference>
<proteinExistence type="predicted"/>
<feature type="transmembrane region" description="Helical" evidence="10">
    <location>
        <begin position="56"/>
        <end position="79"/>
    </location>
</feature>
<comment type="caution">
    <text evidence="11">The sequence shown here is derived from an EMBL/GenBank/DDBJ whole genome shotgun (WGS) entry which is preliminary data.</text>
</comment>
<keyword evidence="2" id="KW-0813">Transport</keyword>
<feature type="transmembrane region" description="Helical" evidence="10">
    <location>
        <begin position="280"/>
        <end position="300"/>
    </location>
</feature>
<comment type="subcellular location">
    <subcellularLocation>
        <location evidence="1">Cell inner membrane</location>
        <topology evidence="1">Multi-pass membrane protein</topology>
    </subcellularLocation>
</comment>
<evidence type="ECO:0000256" key="2">
    <source>
        <dbReference type="ARBA" id="ARBA00022448"/>
    </source>
</evidence>
<evidence type="ECO:0000313" key="12">
    <source>
        <dbReference type="Proteomes" id="UP000627715"/>
    </source>
</evidence>
<reference evidence="11" key="1">
    <citation type="journal article" date="2014" name="Int. J. Syst. Evol. Microbiol.">
        <title>Complete genome sequence of Corynebacterium casei LMG S-19264T (=DSM 44701T), isolated from a smear-ripened cheese.</title>
        <authorList>
            <consortium name="US DOE Joint Genome Institute (JGI-PGF)"/>
            <person name="Walter F."/>
            <person name="Albersmeier A."/>
            <person name="Kalinowski J."/>
            <person name="Ruckert C."/>
        </authorList>
    </citation>
    <scope>NUCLEOTIDE SEQUENCE</scope>
    <source>
        <strain evidence="11">CGMCC 1.15425</strain>
    </source>
</reference>
<organism evidence="11 12">
    <name type="scientific">Pseudohongiella nitratireducens</name>
    <dbReference type="NCBI Taxonomy" id="1768907"/>
    <lineage>
        <taxon>Bacteria</taxon>
        <taxon>Pseudomonadati</taxon>
        <taxon>Pseudomonadota</taxon>
        <taxon>Gammaproteobacteria</taxon>
        <taxon>Pseudomonadales</taxon>
        <taxon>Pseudohongiellaceae</taxon>
        <taxon>Pseudohongiella</taxon>
    </lineage>
</organism>
<dbReference type="PANTHER" id="PTHR43298">
    <property type="entry name" value="MULTIDRUG RESISTANCE PROTEIN NORM-RELATED"/>
    <property type="match status" value="1"/>
</dbReference>
<dbReference type="GO" id="GO:0005886">
    <property type="term" value="C:plasma membrane"/>
    <property type="evidence" value="ECO:0007669"/>
    <property type="project" value="UniProtKB-SubCell"/>
</dbReference>
<evidence type="ECO:0000256" key="7">
    <source>
        <dbReference type="ARBA" id="ARBA00023065"/>
    </source>
</evidence>
<feature type="transmembrane region" description="Helical" evidence="10">
    <location>
        <begin position="21"/>
        <end position="44"/>
    </location>
</feature>
<dbReference type="InterPro" id="IPR002528">
    <property type="entry name" value="MATE_fam"/>
</dbReference>
<dbReference type="CDD" id="cd13137">
    <property type="entry name" value="MATE_NorM_like"/>
    <property type="match status" value="1"/>
</dbReference>
<evidence type="ECO:0000313" key="11">
    <source>
        <dbReference type="EMBL" id="GGG51933.1"/>
    </source>
</evidence>
<name>A0A917LQP9_9GAMM</name>
<reference evidence="11" key="2">
    <citation type="submission" date="2020-09" db="EMBL/GenBank/DDBJ databases">
        <authorList>
            <person name="Sun Q."/>
            <person name="Zhou Y."/>
        </authorList>
    </citation>
    <scope>NUCLEOTIDE SEQUENCE</scope>
    <source>
        <strain evidence="11">CGMCC 1.15425</strain>
    </source>
</reference>
<dbReference type="InterPro" id="IPR050222">
    <property type="entry name" value="MATE_MdtK"/>
</dbReference>
<evidence type="ECO:0000256" key="8">
    <source>
        <dbReference type="ARBA" id="ARBA00023136"/>
    </source>
</evidence>
<keyword evidence="7" id="KW-0406">Ion transport</keyword>
<feature type="transmembrane region" description="Helical" evidence="10">
    <location>
        <begin position="133"/>
        <end position="152"/>
    </location>
</feature>
<evidence type="ECO:0000256" key="6">
    <source>
        <dbReference type="ARBA" id="ARBA00022989"/>
    </source>
</evidence>
<keyword evidence="5 10" id="KW-0812">Transmembrane</keyword>
<dbReference type="GO" id="GO:0042910">
    <property type="term" value="F:xenobiotic transmembrane transporter activity"/>
    <property type="evidence" value="ECO:0007669"/>
    <property type="project" value="InterPro"/>
</dbReference>